<dbReference type="Pfam" id="PF07690">
    <property type="entry name" value="MFS_1"/>
    <property type="match status" value="1"/>
</dbReference>
<feature type="transmembrane region" description="Helical" evidence="5">
    <location>
        <begin position="456"/>
        <end position="476"/>
    </location>
</feature>
<feature type="transmembrane region" description="Helical" evidence="5">
    <location>
        <begin position="153"/>
        <end position="175"/>
    </location>
</feature>
<dbReference type="Gene3D" id="1.20.1250.20">
    <property type="entry name" value="MFS general substrate transporter like domains"/>
    <property type="match status" value="2"/>
</dbReference>
<dbReference type="EMBL" id="MU854534">
    <property type="protein sequence ID" value="KAK4033374.1"/>
    <property type="molecule type" value="Genomic_DNA"/>
</dbReference>
<evidence type="ECO:0000256" key="5">
    <source>
        <dbReference type="SAM" id="Phobius"/>
    </source>
</evidence>
<dbReference type="SUPFAM" id="SSF103473">
    <property type="entry name" value="MFS general substrate transporter"/>
    <property type="match status" value="1"/>
</dbReference>
<gene>
    <name evidence="7" type="ORF">C8A01DRAFT_19673</name>
</gene>
<dbReference type="InterPro" id="IPR036259">
    <property type="entry name" value="MFS_trans_sf"/>
</dbReference>
<dbReference type="PROSITE" id="PS50850">
    <property type="entry name" value="MFS"/>
    <property type="match status" value="1"/>
</dbReference>
<feature type="transmembrane region" description="Helical" evidence="5">
    <location>
        <begin position="419"/>
        <end position="444"/>
    </location>
</feature>
<evidence type="ECO:0000313" key="8">
    <source>
        <dbReference type="Proteomes" id="UP001303115"/>
    </source>
</evidence>
<dbReference type="PANTHER" id="PTHR23501:SF81">
    <property type="entry name" value="VACUOLAR BASIC AMINO ACID TRANSPORTER 2"/>
    <property type="match status" value="1"/>
</dbReference>
<evidence type="ECO:0000256" key="1">
    <source>
        <dbReference type="ARBA" id="ARBA00004141"/>
    </source>
</evidence>
<evidence type="ECO:0000256" key="4">
    <source>
        <dbReference type="ARBA" id="ARBA00023136"/>
    </source>
</evidence>
<feature type="transmembrane region" description="Helical" evidence="5">
    <location>
        <begin position="361"/>
        <end position="382"/>
    </location>
</feature>
<dbReference type="InterPro" id="IPR020846">
    <property type="entry name" value="MFS_dom"/>
</dbReference>
<dbReference type="FunFam" id="1.20.1250.20:FF:000670">
    <property type="entry name" value="MFS general substrate transporter"/>
    <property type="match status" value="1"/>
</dbReference>
<dbReference type="Proteomes" id="UP001303115">
    <property type="component" value="Unassembled WGS sequence"/>
</dbReference>
<accession>A0AAN6SMR3</accession>
<name>A0AAN6SMR3_9PEZI</name>
<evidence type="ECO:0000256" key="2">
    <source>
        <dbReference type="ARBA" id="ARBA00022692"/>
    </source>
</evidence>
<dbReference type="InterPro" id="IPR011701">
    <property type="entry name" value="MFS"/>
</dbReference>
<feature type="transmembrane region" description="Helical" evidence="5">
    <location>
        <begin position="394"/>
        <end position="413"/>
    </location>
</feature>
<evidence type="ECO:0000313" key="7">
    <source>
        <dbReference type="EMBL" id="KAK4033374.1"/>
    </source>
</evidence>
<dbReference type="GO" id="GO:0015174">
    <property type="term" value="F:basic amino acid transmembrane transporter activity"/>
    <property type="evidence" value="ECO:0007669"/>
    <property type="project" value="TreeGrafter"/>
</dbReference>
<keyword evidence="8" id="KW-1185">Reference proteome</keyword>
<dbReference type="AlphaFoldDB" id="A0AAN6SMR3"/>
<keyword evidence="2 5" id="KW-0812">Transmembrane</keyword>
<reference evidence="8" key="1">
    <citation type="journal article" date="2023" name="Mol. Phylogenet. Evol.">
        <title>Genome-scale phylogeny and comparative genomics of the fungal order Sordariales.</title>
        <authorList>
            <person name="Hensen N."/>
            <person name="Bonometti L."/>
            <person name="Westerberg I."/>
            <person name="Brannstrom I.O."/>
            <person name="Guillou S."/>
            <person name="Cros-Aarteil S."/>
            <person name="Calhoun S."/>
            <person name="Haridas S."/>
            <person name="Kuo A."/>
            <person name="Mondo S."/>
            <person name="Pangilinan J."/>
            <person name="Riley R."/>
            <person name="LaButti K."/>
            <person name="Andreopoulos B."/>
            <person name="Lipzen A."/>
            <person name="Chen C."/>
            <person name="Yan M."/>
            <person name="Daum C."/>
            <person name="Ng V."/>
            <person name="Clum A."/>
            <person name="Steindorff A."/>
            <person name="Ohm R.A."/>
            <person name="Martin F."/>
            <person name="Silar P."/>
            <person name="Natvig D.O."/>
            <person name="Lalanne C."/>
            <person name="Gautier V."/>
            <person name="Ament-Velasquez S.L."/>
            <person name="Kruys A."/>
            <person name="Hutchinson M.I."/>
            <person name="Powell A.J."/>
            <person name="Barry K."/>
            <person name="Miller A.N."/>
            <person name="Grigoriev I.V."/>
            <person name="Debuchy R."/>
            <person name="Gladieux P."/>
            <person name="Hiltunen Thoren M."/>
            <person name="Johannesson H."/>
        </authorList>
    </citation>
    <scope>NUCLEOTIDE SEQUENCE [LARGE SCALE GENOMIC DNA]</scope>
    <source>
        <strain evidence="8">CBS 284.82</strain>
    </source>
</reference>
<feature type="transmembrane region" description="Helical" evidence="5">
    <location>
        <begin position="187"/>
        <end position="207"/>
    </location>
</feature>
<comment type="subcellular location">
    <subcellularLocation>
        <location evidence="1">Membrane</location>
        <topology evidence="1">Multi-pass membrane protein</topology>
    </subcellularLocation>
</comment>
<dbReference type="GO" id="GO:0000329">
    <property type="term" value="C:fungal-type vacuole membrane"/>
    <property type="evidence" value="ECO:0007669"/>
    <property type="project" value="TreeGrafter"/>
</dbReference>
<proteinExistence type="predicted"/>
<feature type="domain" description="Major facilitator superfamily (MFS) profile" evidence="6">
    <location>
        <begin position="58"/>
        <end position="549"/>
    </location>
</feature>
<feature type="transmembrane region" description="Helical" evidence="5">
    <location>
        <begin position="213"/>
        <end position="231"/>
    </location>
</feature>
<feature type="transmembrane region" description="Helical" evidence="5">
    <location>
        <begin position="254"/>
        <end position="276"/>
    </location>
</feature>
<keyword evidence="4 5" id="KW-0472">Membrane</keyword>
<sequence>MADNDPKQDRKGNSVVVSVREIDETTPLLESRTKPAYGISPECTAEEEWKPSAGFWWIETALWANVFLSGFDGTITASTYAAISSDFNAANNAAWLTTSYLITSTAFQPLYGRFSDMFGRRICFFISTVTFMIGCFGCSVADSMLMLDIMRAVTGFGGGGLITMATVINSDMIPFKQRGMYQAMQNILVGFGAVLGASLGGVIAESIGWRWCFLLQVPVSVVALVVGYVVLENPPCIVPISDPKHPFLSAMRRLDLLGALVLVLGLVAQLMGLSLGGNDFPWASPVVVGSLAGSVVLLLLFVEIEATTKAIPMIPLRMLQGWQPTSLQLTNLFSGMAAYAYMFMVPLYFQAVRGDSPAEAGLRLIIPALATPVGGVIAGSLMHRGYPLCVNVRLGTATMLLGNLLAMTMGMTGNRWREFVYLVPANLGLGLTNPSVLFSFVSLFEHKAEQAVATSTVYLIRSMGTIYGVTVTSAIVQNVLLARLPATLGDAATEELIEKLRQSIFSLRELSPTLERAVRALYCDALRIAFAASSAFALLALLFSMAQKTGSLQRKCEQAGNDEALDGKDRVECQRD</sequence>
<dbReference type="PANTHER" id="PTHR23501">
    <property type="entry name" value="MAJOR FACILITATOR SUPERFAMILY"/>
    <property type="match status" value="1"/>
</dbReference>
<evidence type="ECO:0000256" key="3">
    <source>
        <dbReference type="ARBA" id="ARBA00022989"/>
    </source>
</evidence>
<feature type="transmembrane region" description="Helical" evidence="5">
    <location>
        <begin position="325"/>
        <end position="349"/>
    </location>
</feature>
<keyword evidence="3 5" id="KW-1133">Transmembrane helix</keyword>
<dbReference type="CDD" id="cd17502">
    <property type="entry name" value="MFS_Azr1_MDR_like"/>
    <property type="match status" value="1"/>
</dbReference>
<protein>
    <submittedName>
        <fullName evidence="7">Major facilitator superfamily domain-containing protein</fullName>
    </submittedName>
</protein>
<comment type="caution">
    <text evidence="7">The sequence shown here is derived from an EMBL/GenBank/DDBJ whole genome shotgun (WGS) entry which is preliminary data.</text>
</comment>
<evidence type="ECO:0000259" key="6">
    <source>
        <dbReference type="PROSITE" id="PS50850"/>
    </source>
</evidence>
<organism evidence="7 8">
    <name type="scientific">Parachaetomium inaequale</name>
    <dbReference type="NCBI Taxonomy" id="2588326"/>
    <lineage>
        <taxon>Eukaryota</taxon>
        <taxon>Fungi</taxon>
        <taxon>Dikarya</taxon>
        <taxon>Ascomycota</taxon>
        <taxon>Pezizomycotina</taxon>
        <taxon>Sordariomycetes</taxon>
        <taxon>Sordariomycetidae</taxon>
        <taxon>Sordariales</taxon>
        <taxon>Chaetomiaceae</taxon>
        <taxon>Parachaetomium</taxon>
    </lineage>
</organism>
<feature type="transmembrane region" description="Helical" evidence="5">
    <location>
        <begin position="525"/>
        <end position="545"/>
    </location>
</feature>
<feature type="transmembrane region" description="Helical" evidence="5">
    <location>
        <begin position="122"/>
        <end position="147"/>
    </location>
</feature>
<feature type="transmembrane region" description="Helical" evidence="5">
    <location>
        <begin position="282"/>
        <end position="304"/>
    </location>
</feature>